<protein>
    <submittedName>
        <fullName evidence="1">Uncharacterized protein</fullName>
    </submittedName>
</protein>
<comment type="caution">
    <text evidence="1">The sequence shown here is derived from an EMBL/GenBank/DDBJ whole genome shotgun (WGS) entry which is preliminary data.</text>
</comment>
<dbReference type="InterPro" id="IPR032675">
    <property type="entry name" value="LRR_dom_sf"/>
</dbReference>
<dbReference type="SUPFAM" id="SSF52047">
    <property type="entry name" value="RNI-like"/>
    <property type="match status" value="1"/>
</dbReference>
<sequence length="700" mass="80064">MEGTSDAAMCKEMEVDMEWQVPCTAAEDRTCQIADHISVLNRLLWWTGLRLLELSEGDGQLAVVDCQASAYELCLGEERRMALECLAWLLTSHPCVTSLYANKEIHEAYHEAVFRGALDANCSLKSLTVDVPSADYFGDVRAIICALPQLDKLEVRSEDLELQVALAISEALSTRMLTVLDISIGKIASESAFNALMTALKANSTLRELSVNDKLFIGSCGGREQKFTHYLARESMLDTMSIRVTSTDTLKCVLLGMRNNERMSTLNLLGQFPDDITLCEILRDIFLQNTALSSITMSALDGHFAIPHENGFGVWLEGLAKNKTLKRMKFPFTMIPRDRWHSIFETVSTHTGLEKVVVEVSDSKFDELEWFKTYPRARRLHDALLDVCRSLDSSSAKGKVTFIFKTLQPHNLDATTSDYFSFLIPRGEITSPPMNVIKQLCSFESLKMTELRVDLYVLEGRQLEVAKFIRETTTLRKLRLIDQFLMISDMLSYMIWEPILQSLWENTSIREITVYTKDDTHECFDRLLELVALSKTIRKLNVYRSGPFDSGIFENYSLCNFRMLIDDSEELNWFDWCDTSWRNSGIVARAAHIMNETRWDRWCAIALETVSLMEELAEVLPESEVDIETRVRDRLRDFRDMNAFMQLTGVVKEKVACHPREDGRKQLSDLDEDCRRHLMRYLRVSDIRWASTTANSTALQ</sequence>
<organism evidence="1 2">
    <name type="scientific">Rhipicephalus microplus</name>
    <name type="common">Cattle tick</name>
    <name type="synonym">Boophilus microplus</name>
    <dbReference type="NCBI Taxonomy" id="6941"/>
    <lineage>
        <taxon>Eukaryota</taxon>
        <taxon>Metazoa</taxon>
        <taxon>Ecdysozoa</taxon>
        <taxon>Arthropoda</taxon>
        <taxon>Chelicerata</taxon>
        <taxon>Arachnida</taxon>
        <taxon>Acari</taxon>
        <taxon>Parasitiformes</taxon>
        <taxon>Ixodida</taxon>
        <taxon>Ixodoidea</taxon>
        <taxon>Ixodidae</taxon>
        <taxon>Rhipicephalinae</taxon>
        <taxon>Rhipicephalus</taxon>
        <taxon>Boophilus</taxon>
    </lineage>
</organism>
<keyword evidence="2" id="KW-1185">Reference proteome</keyword>
<dbReference type="Gene3D" id="3.80.10.10">
    <property type="entry name" value="Ribonuclease Inhibitor"/>
    <property type="match status" value="1"/>
</dbReference>
<dbReference type="Proteomes" id="UP000821866">
    <property type="component" value="Chromosome 10"/>
</dbReference>
<proteinExistence type="predicted"/>
<accession>A0A9J6EUU7</accession>
<gene>
    <name evidence="1" type="ORF">HPB51_021631</name>
</gene>
<name>A0A9J6EUU7_RHIMP</name>
<reference evidence="1" key="1">
    <citation type="journal article" date="2020" name="Cell">
        <title>Large-Scale Comparative Analyses of Tick Genomes Elucidate Their Genetic Diversity and Vector Capacities.</title>
        <authorList>
            <consortium name="Tick Genome and Microbiome Consortium (TIGMIC)"/>
            <person name="Jia N."/>
            <person name="Wang J."/>
            <person name="Shi W."/>
            <person name="Du L."/>
            <person name="Sun Y."/>
            <person name="Zhan W."/>
            <person name="Jiang J.F."/>
            <person name="Wang Q."/>
            <person name="Zhang B."/>
            <person name="Ji P."/>
            <person name="Bell-Sakyi L."/>
            <person name="Cui X.M."/>
            <person name="Yuan T.T."/>
            <person name="Jiang B.G."/>
            <person name="Yang W.F."/>
            <person name="Lam T.T."/>
            <person name="Chang Q.C."/>
            <person name="Ding S.J."/>
            <person name="Wang X.J."/>
            <person name="Zhu J.G."/>
            <person name="Ruan X.D."/>
            <person name="Zhao L."/>
            <person name="Wei J.T."/>
            <person name="Ye R.Z."/>
            <person name="Que T.C."/>
            <person name="Du C.H."/>
            <person name="Zhou Y.H."/>
            <person name="Cheng J.X."/>
            <person name="Dai P.F."/>
            <person name="Guo W.B."/>
            <person name="Han X.H."/>
            <person name="Huang E.J."/>
            <person name="Li L.F."/>
            <person name="Wei W."/>
            <person name="Gao Y.C."/>
            <person name="Liu J.Z."/>
            <person name="Shao H.Z."/>
            <person name="Wang X."/>
            <person name="Wang C.C."/>
            <person name="Yang T.C."/>
            <person name="Huo Q.B."/>
            <person name="Li W."/>
            <person name="Chen H.Y."/>
            <person name="Chen S.E."/>
            <person name="Zhou L.G."/>
            <person name="Ni X.B."/>
            <person name="Tian J.H."/>
            <person name="Sheng Y."/>
            <person name="Liu T."/>
            <person name="Pan Y.S."/>
            <person name="Xia L.Y."/>
            <person name="Li J."/>
            <person name="Zhao F."/>
            <person name="Cao W.C."/>
        </authorList>
    </citation>
    <scope>NUCLEOTIDE SEQUENCE</scope>
    <source>
        <strain evidence="1">Rmic-2018</strain>
    </source>
</reference>
<dbReference type="EMBL" id="JABSTU010000002">
    <property type="protein sequence ID" value="KAH8038074.1"/>
    <property type="molecule type" value="Genomic_DNA"/>
</dbReference>
<reference evidence="1" key="2">
    <citation type="submission" date="2021-09" db="EMBL/GenBank/DDBJ databases">
        <authorList>
            <person name="Jia N."/>
            <person name="Wang J."/>
            <person name="Shi W."/>
            <person name="Du L."/>
            <person name="Sun Y."/>
            <person name="Zhan W."/>
            <person name="Jiang J."/>
            <person name="Wang Q."/>
            <person name="Zhang B."/>
            <person name="Ji P."/>
            <person name="Sakyi L.B."/>
            <person name="Cui X."/>
            <person name="Yuan T."/>
            <person name="Jiang B."/>
            <person name="Yang W."/>
            <person name="Lam T.T.-Y."/>
            <person name="Chang Q."/>
            <person name="Ding S."/>
            <person name="Wang X."/>
            <person name="Zhu J."/>
            <person name="Ruan X."/>
            <person name="Zhao L."/>
            <person name="Wei J."/>
            <person name="Que T."/>
            <person name="Du C."/>
            <person name="Cheng J."/>
            <person name="Dai P."/>
            <person name="Han X."/>
            <person name="Huang E."/>
            <person name="Gao Y."/>
            <person name="Liu J."/>
            <person name="Shao H."/>
            <person name="Ye R."/>
            <person name="Li L."/>
            <person name="Wei W."/>
            <person name="Wang X."/>
            <person name="Wang C."/>
            <person name="Huo Q."/>
            <person name="Li W."/>
            <person name="Guo W."/>
            <person name="Chen H."/>
            <person name="Chen S."/>
            <person name="Zhou L."/>
            <person name="Zhou L."/>
            <person name="Ni X."/>
            <person name="Tian J."/>
            <person name="Zhou Y."/>
            <person name="Sheng Y."/>
            <person name="Liu T."/>
            <person name="Pan Y."/>
            <person name="Xia L."/>
            <person name="Li J."/>
            <person name="Zhao F."/>
            <person name="Cao W."/>
        </authorList>
    </citation>
    <scope>NUCLEOTIDE SEQUENCE</scope>
    <source>
        <strain evidence="1">Rmic-2018</strain>
        <tissue evidence="1">Larvae</tissue>
    </source>
</reference>
<dbReference type="AlphaFoldDB" id="A0A9J6EUU7"/>
<dbReference type="VEuPathDB" id="VectorBase:LOC119180407"/>
<evidence type="ECO:0000313" key="2">
    <source>
        <dbReference type="Proteomes" id="UP000821866"/>
    </source>
</evidence>
<evidence type="ECO:0000313" key="1">
    <source>
        <dbReference type="EMBL" id="KAH8038074.1"/>
    </source>
</evidence>